<dbReference type="EMBL" id="QQAZ01000002">
    <property type="protein sequence ID" value="RDI54087.1"/>
    <property type="molecule type" value="Genomic_DNA"/>
</dbReference>
<evidence type="ECO:0000313" key="2">
    <source>
        <dbReference type="EMBL" id="RDI54087.1"/>
    </source>
</evidence>
<proteinExistence type="predicted"/>
<protein>
    <submittedName>
        <fullName evidence="2">Uncharacterized protein</fullName>
    </submittedName>
</protein>
<evidence type="ECO:0000313" key="3">
    <source>
        <dbReference type="Proteomes" id="UP000255355"/>
    </source>
</evidence>
<reference evidence="2 3" key="1">
    <citation type="submission" date="2018-07" db="EMBL/GenBank/DDBJ databases">
        <title>Genomic Encyclopedia of Type Strains, Phase IV (KMG-IV): sequencing the most valuable type-strain genomes for metagenomic binning, comparative biology and taxonomic classification.</title>
        <authorList>
            <person name="Goeker M."/>
        </authorList>
    </citation>
    <scope>NUCLEOTIDE SEQUENCE [LARGE SCALE GENOMIC DNA]</scope>
    <source>
        <strain evidence="2 3">DSM 44952</strain>
    </source>
</reference>
<keyword evidence="3" id="KW-1185">Reference proteome</keyword>
<gene>
    <name evidence="2" type="ORF">DFR68_102210</name>
</gene>
<name>A0A370HBK8_9NOCA</name>
<dbReference type="AlphaFoldDB" id="A0A370HBK8"/>
<sequence>MRFAGVVPTPAGSEEDSGADRGGLRVTVDLPSAAAESGALPNDVLAQQH</sequence>
<dbReference type="STRING" id="1210089.GCA_001613165_01585"/>
<evidence type="ECO:0000256" key="1">
    <source>
        <dbReference type="SAM" id="MobiDB-lite"/>
    </source>
</evidence>
<comment type="caution">
    <text evidence="2">The sequence shown here is derived from an EMBL/GenBank/DDBJ whole genome shotgun (WGS) entry which is preliminary data.</text>
</comment>
<organism evidence="2 3">
    <name type="scientific">Nocardia mexicana</name>
    <dbReference type="NCBI Taxonomy" id="279262"/>
    <lineage>
        <taxon>Bacteria</taxon>
        <taxon>Bacillati</taxon>
        <taxon>Actinomycetota</taxon>
        <taxon>Actinomycetes</taxon>
        <taxon>Mycobacteriales</taxon>
        <taxon>Nocardiaceae</taxon>
        <taxon>Nocardia</taxon>
    </lineage>
</organism>
<dbReference type="Proteomes" id="UP000255355">
    <property type="component" value="Unassembled WGS sequence"/>
</dbReference>
<accession>A0A370HBK8</accession>
<feature type="region of interest" description="Disordered" evidence="1">
    <location>
        <begin position="1"/>
        <end position="24"/>
    </location>
</feature>